<dbReference type="OrthoDB" id="10552538at2759"/>
<keyword evidence="3" id="KW-1185">Reference proteome</keyword>
<organism evidence="2 3">
    <name type="scientific">Trichinella spiralis</name>
    <name type="common">Trichina worm</name>
    <dbReference type="NCBI Taxonomy" id="6334"/>
    <lineage>
        <taxon>Eukaryota</taxon>
        <taxon>Metazoa</taxon>
        <taxon>Ecdysozoa</taxon>
        <taxon>Nematoda</taxon>
        <taxon>Enoplea</taxon>
        <taxon>Dorylaimia</taxon>
        <taxon>Trichinellida</taxon>
        <taxon>Trichinellidae</taxon>
        <taxon>Trichinella</taxon>
    </lineage>
</organism>
<accession>A0A0V1BU39</accession>
<dbReference type="InParanoid" id="A0A0V1BU39"/>
<name>A0A0V1BU39_TRISP</name>
<dbReference type="EMBL" id="JYDH01000012">
    <property type="protein sequence ID" value="KRY40454.1"/>
    <property type="molecule type" value="Genomic_DNA"/>
</dbReference>
<feature type="chain" id="PRO_5006875441" description="Secreted protein" evidence="1">
    <location>
        <begin position="25"/>
        <end position="186"/>
    </location>
</feature>
<sequence>MATTAFKAAASVLLVYNFWPVCNLVKSGGYSWLWSSCPPSAGFYIGSLRHATMGFSGICFIHFCQGFCNIQPTRSLLPRGVSKKILLYHFLLRWFIRYSARNILAKPTLPMYLLYSFTIAGQDTSTKCNSSTSIRSSSSICSSSVMFPSSLGGSCHLIQRRKRFYEIYSAFQCNEPSLHLENTRIQ</sequence>
<feature type="signal peptide" evidence="1">
    <location>
        <begin position="1"/>
        <end position="24"/>
    </location>
</feature>
<protein>
    <recommendedName>
        <fullName evidence="4">Secreted protein</fullName>
    </recommendedName>
</protein>
<reference evidence="2 3" key="1">
    <citation type="submission" date="2015-01" db="EMBL/GenBank/DDBJ databases">
        <title>Evolution of Trichinella species and genotypes.</title>
        <authorList>
            <person name="Korhonen P.K."/>
            <person name="Edoardo P."/>
            <person name="Giuseppe L.R."/>
            <person name="Gasser R.B."/>
        </authorList>
    </citation>
    <scope>NUCLEOTIDE SEQUENCE [LARGE SCALE GENOMIC DNA]</scope>
    <source>
        <strain evidence="2">ISS3</strain>
    </source>
</reference>
<evidence type="ECO:0000256" key="1">
    <source>
        <dbReference type="SAM" id="SignalP"/>
    </source>
</evidence>
<comment type="caution">
    <text evidence="2">The sequence shown here is derived from an EMBL/GenBank/DDBJ whole genome shotgun (WGS) entry which is preliminary data.</text>
</comment>
<dbReference type="Proteomes" id="UP000054776">
    <property type="component" value="Unassembled WGS sequence"/>
</dbReference>
<proteinExistence type="predicted"/>
<dbReference type="AlphaFoldDB" id="A0A0V1BU39"/>
<evidence type="ECO:0000313" key="2">
    <source>
        <dbReference type="EMBL" id="KRY40454.1"/>
    </source>
</evidence>
<evidence type="ECO:0008006" key="4">
    <source>
        <dbReference type="Google" id="ProtNLM"/>
    </source>
</evidence>
<evidence type="ECO:0000313" key="3">
    <source>
        <dbReference type="Proteomes" id="UP000054776"/>
    </source>
</evidence>
<gene>
    <name evidence="2" type="ORF">T01_10193</name>
</gene>
<keyword evidence="1" id="KW-0732">Signal</keyword>